<comment type="cofactor">
    <cofactor evidence="1 14 15">
        <name>Zn(2+)</name>
        <dbReference type="ChEBI" id="CHEBI:29105"/>
    </cofactor>
</comment>
<evidence type="ECO:0000256" key="15">
    <source>
        <dbReference type="RuleBase" id="RU364006"/>
    </source>
</evidence>
<dbReference type="PANTHER" id="PTHR11644:SF2">
    <property type="entry name" value="CYTIDINE DEAMINASE"/>
    <property type="match status" value="1"/>
</dbReference>
<evidence type="ECO:0000256" key="6">
    <source>
        <dbReference type="ARBA" id="ARBA00022723"/>
    </source>
</evidence>
<keyword evidence="7 15" id="KW-0378">Hydrolase</keyword>
<proteinExistence type="inferred from homology"/>
<dbReference type="EMBL" id="CP033169">
    <property type="protein sequence ID" value="AYO32223.1"/>
    <property type="molecule type" value="Genomic_DNA"/>
</dbReference>
<dbReference type="InterPro" id="IPR016193">
    <property type="entry name" value="Cytidine_deaminase-like"/>
</dbReference>
<comment type="catalytic activity">
    <reaction evidence="11 15">
        <text>cytidine + H2O + H(+) = uridine + NH4(+)</text>
        <dbReference type="Rhea" id="RHEA:16069"/>
        <dbReference type="ChEBI" id="CHEBI:15377"/>
        <dbReference type="ChEBI" id="CHEBI:15378"/>
        <dbReference type="ChEBI" id="CHEBI:16704"/>
        <dbReference type="ChEBI" id="CHEBI:17562"/>
        <dbReference type="ChEBI" id="CHEBI:28938"/>
        <dbReference type="EC" id="3.5.4.5"/>
    </reaction>
</comment>
<dbReference type="GO" id="GO:0072527">
    <property type="term" value="P:pyrimidine-containing compound metabolic process"/>
    <property type="evidence" value="ECO:0007669"/>
    <property type="project" value="UniProtKB-ARBA"/>
</dbReference>
<dbReference type="InterPro" id="IPR050202">
    <property type="entry name" value="Cyt/Deoxycyt_deaminase"/>
</dbReference>
<reference evidence="17 18" key="1">
    <citation type="submission" date="2018-10" db="EMBL/GenBank/DDBJ databases">
        <authorList>
            <person name="Zhang X."/>
        </authorList>
    </citation>
    <scope>NUCLEOTIDE SEQUENCE [LARGE SCALE GENOMIC DNA]</scope>
    <source>
        <strain evidence="17 18">SK-G1</strain>
    </source>
</reference>
<comment type="function">
    <text evidence="2 15">This enzyme scavenges exogenous and endogenous cytidine and 2'-deoxycytidine for UMP synthesis.</text>
</comment>
<dbReference type="GO" id="GO:0042802">
    <property type="term" value="F:identical protein binding"/>
    <property type="evidence" value="ECO:0007669"/>
    <property type="project" value="UniProtKB-ARBA"/>
</dbReference>
<evidence type="ECO:0000256" key="1">
    <source>
        <dbReference type="ARBA" id="ARBA00001947"/>
    </source>
</evidence>
<dbReference type="InterPro" id="IPR006262">
    <property type="entry name" value="Cyt_deam_tetra"/>
</dbReference>
<evidence type="ECO:0000256" key="11">
    <source>
        <dbReference type="ARBA" id="ARBA00049558"/>
    </source>
</evidence>
<gene>
    <name evidence="17" type="primary">cdd</name>
    <name evidence="17" type="ORF">D2962_06380</name>
</gene>
<evidence type="ECO:0000256" key="5">
    <source>
        <dbReference type="ARBA" id="ARBA00018266"/>
    </source>
</evidence>
<dbReference type="PROSITE" id="PS51747">
    <property type="entry name" value="CYT_DCMP_DEAMINASES_2"/>
    <property type="match status" value="1"/>
</dbReference>
<feature type="active site" description="Proton donor" evidence="12">
    <location>
        <position position="55"/>
    </location>
</feature>
<accession>A0A3G2R9W7</accession>
<evidence type="ECO:0000256" key="10">
    <source>
        <dbReference type="ARBA" id="ARBA00049252"/>
    </source>
</evidence>
<dbReference type="PROSITE" id="PS00903">
    <property type="entry name" value="CYT_DCMP_DEAMINASES_1"/>
    <property type="match status" value="1"/>
</dbReference>
<evidence type="ECO:0000256" key="7">
    <source>
        <dbReference type="ARBA" id="ARBA00022801"/>
    </source>
</evidence>
<name>A0A3G2R9W7_9FIRM</name>
<dbReference type="InterPro" id="IPR016192">
    <property type="entry name" value="APOBEC/CMP_deaminase_Zn-bd"/>
</dbReference>
<protein>
    <recommendedName>
        <fullName evidence="5 15">Cytidine deaminase</fullName>
        <ecNumber evidence="4 15">3.5.4.5</ecNumber>
    </recommendedName>
    <alternativeName>
        <fullName evidence="9 15">Cytidine aminohydrolase</fullName>
    </alternativeName>
</protein>
<dbReference type="AlphaFoldDB" id="A0A3G2R9W7"/>
<dbReference type="Gene3D" id="3.40.140.10">
    <property type="entry name" value="Cytidine Deaminase, domain 2"/>
    <property type="match status" value="1"/>
</dbReference>
<dbReference type="PANTHER" id="PTHR11644">
    <property type="entry name" value="CYTIDINE DEAMINASE"/>
    <property type="match status" value="1"/>
</dbReference>
<feature type="domain" description="CMP/dCMP-type deaminase" evidence="16">
    <location>
        <begin position="1"/>
        <end position="126"/>
    </location>
</feature>
<evidence type="ECO:0000256" key="9">
    <source>
        <dbReference type="ARBA" id="ARBA00032005"/>
    </source>
</evidence>
<dbReference type="NCBIfam" id="TIGR01354">
    <property type="entry name" value="cyt_deam_tetra"/>
    <property type="match status" value="1"/>
</dbReference>
<dbReference type="KEGG" id="bacg:D2962_06380"/>
<dbReference type="GO" id="GO:0004126">
    <property type="term" value="F:cytidine deaminase activity"/>
    <property type="evidence" value="ECO:0007669"/>
    <property type="project" value="UniProtKB-UniRule"/>
</dbReference>
<dbReference type="Pfam" id="PF00383">
    <property type="entry name" value="dCMP_cyt_deam_1"/>
    <property type="match status" value="1"/>
</dbReference>
<evidence type="ECO:0000313" key="18">
    <source>
        <dbReference type="Proteomes" id="UP000280960"/>
    </source>
</evidence>
<dbReference type="CDD" id="cd01283">
    <property type="entry name" value="cytidine_deaminase"/>
    <property type="match status" value="1"/>
</dbReference>
<comment type="similarity">
    <text evidence="3 15">Belongs to the cytidine and deoxycytidylate deaminase family.</text>
</comment>
<dbReference type="EC" id="3.5.4.5" evidence="4 15"/>
<evidence type="ECO:0000259" key="16">
    <source>
        <dbReference type="PROSITE" id="PS51747"/>
    </source>
</evidence>
<dbReference type="FunFam" id="3.40.140.10:FF:000008">
    <property type="entry name" value="Cytidine deaminase"/>
    <property type="match status" value="1"/>
</dbReference>
<feature type="binding site" evidence="13">
    <location>
        <begin position="42"/>
        <end position="48"/>
    </location>
    <ligand>
        <name>substrate</name>
    </ligand>
</feature>
<keyword evidence="18" id="KW-1185">Reference proteome</keyword>
<dbReference type="GO" id="GO:0008270">
    <property type="term" value="F:zinc ion binding"/>
    <property type="evidence" value="ECO:0007669"/>
    <property type="project" value="UniProtKB-UniRule"/>
</dbReference>
<evidence type="ECO:0000256" key="2">
    <source>
        <dbReference type="ARBA" id="ARBA00003949"/>
    </source>
</evidence>
<evidence type="ECO:0000256" key="3">
    <source>
        <dbReference type="ARBA" id="ARBA00006576"/>
    </source>
</evidence>
<dbReference type="InterPro" id="IPR002125">
    <property type="entry name" value="CMP_dCMP_dom"/>
</dbReference>
<evidence type="ECO:0000256" key="8">
    <source>
        <dbReference type="ARBA" id="ARBA00022833"/>
    </source>
</evidence>
<dbReference type="GO" id="GO:0055086">
    <property type="term" value="P:nucleobase-containing small molecule metabolic process"/>
    <property type="evidence" value="ECO:0007669"/>
    <property type="project" value="UniProtKB-ARBA"/>
</dbReference>
<evidence type="ECO:0000256" key="14">
    <source>
        <dbReference type="PIRSR" id="PIRSR606262-3"/>
    </source>
</evidence>
<evidence type="ECO:0000256" key="4">
    <source>
        <dbReference type="ARBA" id="ARBA00012783"/>
    </source>
</evidence>
<organism evidence="17 18">
    <name type="scientific">Biomaibacter acetigenes</name>
    <dbReference type="NCBI Taxonomy" id="2316383"/>
    <lineage>
        <taxon>Bacteria</taxon>
        <taxon>Bacillati</taxon>
        <taxon>Bacillota</taxon>
        <taxon>Clostridia</taxon>
        <taxon>Thermosediminibacterales</taxon>
        <taxon>Tepidanaerobacteraceae</taxon>
        <taxon>Biomaibacter</taxon>
    </lineage>
</organism>
<sequence length="126" mass="13581">MSPDILVREAMEAREKAYAPYSNFKVGAAVLTESGRIYRGCNIENASYGLTICAERVAIFKAVSEGEKIKAIAVTSSGGQDITLPCGACRQVIQELCPGADLLLADSEGNFKTYKISDLLPMPFKL</sequence>
<feature type="binding site" evidence="14">
    <location>
        <position position="86"/>
    </location>
    <ligand>
        <name>Zn(2+)</name>
        <dbReference type="ChEBI" id="CHEBI:29105"/>
        <note>catalytic</note>
    </ligand>
</feature>
<dbReference type="GO" id="GO:0005829">
    <property type="term" value="C:cytosol"/>
    <property type="evidence" value="ECO:0007669"/>
    <property type="project" value="TreeGrafter"/>
</dbReference>
<feature type="binding site" evidence="14">
    <location>
        <position position="53"/>
    </location>
    <ligand>
        <name>Zn(2+)</name>
        <dbReference type="ChEBI" id="CHEBI:29105"/>
        <note>catalytic</note>
    </ligand>
</feature>
<dbReference type="NCBIfam" id="NF004064">
    <property type="entry name" value="PRK05578.1"/>
    <property type="match status" value="1"/>
</dbReference>
<evidence type="ECO:0000256" key="12">
    <source>
        <dbReference type="PIRSR" id="PIRSR606262-1"/>
    </source>
</evidence>
<dbReference type="SUPFAM" id="SSF53927">
    <property type="entry name" value="Cytidine deaminase-like"/>
    <property type="match status" value="1"/>
</dbReference>
<evidence type="ECO:0000313" key="17">
    <source>
        <dbReference type="EMBL" id="AYO32223.1"/>
    </source>
</evidence>
<dbReference type="Proteomes" id="UP000280960">
    <property type="component" value="Chromosome"/>
</dbReference>
<keyword evidence="6 14" id="KW-0479">Metal-binding</keyword>
<comment type="catalytic activity">
    <reaction evidence="10 15">
        <text>2'-deoxycytidine + H2O + H(+) = 2'-deoxyuridine + NH4(+)</text>
        <dbReference type="Rhea" id="RHEA:13433"/>
        <dbReference type="ChEBI" id="CHEBI:15377"/>
        <dbReference type="ChEBI" id="CHEBI:15378"/>
        <dbReference type="ChEBI" id="CHEBI:15698"/>
        <dbReference type="ChEBI" id="CHEBI:16450"/>
        <dbReference type="ChEBI" id="CHEBI:28938"/>
        <dbReference type="EC" id="3.5.4.5"/>
    </reaction>
</comment>
<evidence type="ECO:0000256" key="13">
    <source>
        <dbReference type="PIRSR" id="PIRSR606262-2"/>
    </source>
</evidence>
<feature type="binding site" evidence="14">
    <location>
        <position position="89"/>
    </location>
    <ligand>
        <name>Zn(2+)</name>
        <dbReference type="ChEBI" id="CHEBI:29105"/>
        <note>catalytic</note>
    </ligand>
</feature>
<keyword evidence="8 14" id="KW-0862">Zinc</keyword>